<dbReference type="InterPro" id="IPR051683">
    <property type="entry name" value="Enoyl-CoA_Hydratase/Isomerase"/>
</dbReference>
<dbReference type="PANTHER" id="PTHR42964:SF1">
    <property type="entry name" value="POLYKETIDE BIOSYNTHESIS ENOYL-COA HYDRATASE PKSH-RELATED"/>
    <property type="match status" value="1"/>
</dbReference>
<reference evidence="2 3" key="2">
    <citation type="journal article" date="2021" name="Int. J. Syst. Evol. Microbiol.">
        <title>Roseibium litorale sp. nov., isolated from a tidal flat sediment and proposal for the reclassification of Labrenzia polysiphoniae as Roseibium polysiphoniae comb. nov.</title>
        <authorList>
            <person name="Liu Y."/>
            <person name="Pei T."/>
            <person name="Du J."/>
            <person name="Chao M."/>
            <person name="Deng M.R."/>
            <person name="Zhu H."/>
        </authorList>
    </citation>
    <scope>NUCLEOTIDE SEQUENCE [LARGE SCALE GENOMIC DNA]</scope>
    <source>
        <strain evidence="2 3">4C16A</strain>
    </source>
</reference>
<evidence type="ECO:0000256" key="1">
    <source>
        <dbReference type="ARBA" id="ARBA00005254"/>
    </source>
</evidence>
<organism evidence="2 3">
    <name type="scientific">Roseibium litorale</name>
    <dbReference type="NCBI Taxonomy" id="2803841"/>
    <lineage>
        <taxon>Bacteria</taxon>
        <taxon>Pseudomonadati</taxon>
        <taxon>Pseudomonadota</taxon>
        <taxon>Alphaproteobacteria</taxon>
        <taxon>Hyphomicrobiales</taxon>
        <taxon>Stappiaceae</taxon>
        <taxon>Roseibium</taxon>
    </lineage>
</organism>
<evidence type="ECO:0000313" key="3">
    <source>
        <dbReference type="Proteomes" id="UP000632063"/>
    </source>
</evidence>
<dbReference type="Pfam" id="PF00378">
    <property type="entry name" value="ECH_1"/>
    <property type="match status" value="1"/>
</dbReference>
<proteinExistence type="inferred from homology"/>
<reference evidence="3" key="1">
    <citation type="submission" date="2020-09" db="EMBL/GenBank/DDBJ databases">
        <title>The genome sequence of strain Labrenzia suaedae 4C16A.</title>
        <authorList>
            <person name="Liu Y."/>
        </authorList>
    </citation>
    <scope>NUCLEOTIDE SEQUENCE [LARGE SCALE GENOMIC DNA]</scope>
    <source>
        <strain evidence="3">4C16A</strain>
    </source>
</reference>
<dbReference type="PANTHER" id="PTHR42964">
    <property type="entry name" value="ENOYL-COA HYDRATASE"/>
    <property type="match status" value="1"/>
</dbReference>
<dbReference type="Gene3D" id="3.90.226.10">
    <property type="entry name" value="2-enoyl-CoA Hydratase, Chain A, domain 1"/>
    <property type="match status" value="1"/>
</dbReference>
<dbReference type="InterPro" id="IPR014748">
    <property type="entry name" value="Enoyl-CoA_hydra_C"/>
</dbReference>
<dbReference type="RefSeq" id="WP_192148145.1">
    <property type="nucleotide sequence ID" value="NZ_JACYXI010000006.1"/>
</dbReference>
<keyword evidence="3" id="KW-1185">Reference proteome</keyword>
<comment type="similarity">
    <text evidence="1">Belongs to the enoyl-CoA hydratase/isomerase family.</text>
</comment>
<dbReference type="NCBIfam" id="NF005675">
    <property type="entry name" value="PRK07468.1"/>
    <property type="match status" value="1"/>
</dbReference>
<dbReference type="CDD" id="cd06558">
    <property type="entry name" value="crotonase-like"/>
    <property type="match status" value="1"/>
</dbReference>
<dbReference type="InterPro" id="IPR001753">
    <property type="entry name" value="Enoyl-CoA_hydra/iso"/>
</dbReference>
<dbReference type="SUPFAM" id="SSF52096">
    <property type="entry name" value="ClpP/crotonase"/>
    <property type="match status" value="1"/>
</dbReference>
<dbReference type="Proteomes" id="UP000632063">
    <property type="component" value="Unassembled WGS sequence"/>
</dbReference>
<evidence type="ECO:0000313" key="2">
    <source>
        <dbReference type="EMBL" id="MBD8892011.1"/>
    </source>
</evidence>
<name>A0ABR9CMC4_9HYPH</name>
<sequence length="260" mass="27870">MTYETISIATDARGVATLTLNRPDKHNSLSARMIDELTHAAAELGSDPAVRVVVLTGAGASFCAGGDLGWMREQFDADRQTRMVEAQKLAHMLRDLNELPKPLIGRVQGQAFGGGIGMMSVCDTVIAVETAKFGLTETRLGLIPATISPYVLARMGEGKARRVFMSARLFGAEEARDLDLVARVVSEADLDAAVEAEVKPYLSAAPAAVAASKALARSLGPAISVDVIEDTIRRLADTWETPEAQEGIQAFFEKRKPSWA</sequence>
<dbReference type="Gene3D" id="1.10.12.10">
    <property type="entry name" value="Lyase 2-enoyl-coa Hydratase, Chain A, domain 2"/>
    <property type="match status" value="1"/>
</dbReference>
<dbReference type="EMBL" id="JACYXI010000006">
    <property type="protein sequence ID" value="MBD8892011.1"/>
    <property type="molecule type" value="Genomic_DNA"/>
</dbReference>
<protein>
    <submittedName>
        <fullName evidence="2">Crotonase/enoyl-CoA hydratase family protein</fullName>
    </submittedName>
</protein>
<accession>A0ABR9CMC4</accession>
<dbReference type="InterPro" id="IPR029045">
    <property type="entry name" value="ClpP/crotonase-like_dom_sf"/>
</dbReference>
<gene>
    <name evidence="2" type="ORF">IG616_10650</name>
</gene>
<comment type="caution">
    <text evidence="2">The sequence shown here is derived from an EMBL/GenBank/DDBJ whole genome shotgun (WGS) entry which is preliminary data.</text>
</comment>